<dbReference type="EMBL" id="JARK01001378">
    <property type="protein sequence ID" value="EYC13774.1"/>
    <property type="molecule type" value="Genomic_DNA"/>
</dbReference>
<accession>A0A016UEM2</accession>
<organism evidence="1 2">
    <name type="scientific">Ancylostoma ceylanicum</name>
    <dbReference type="NCBI Taxonomy" id="53326"/>
    <lineage>
        <taxon>Eukaryota</taxon>
        <taxon>Metazoa</taxon>
        <taxon>Ecdysozoa</taxon>
        <taxon>Nematoda</taxon>
        <taxon>Chromadorea</taxon>
        <taxon>Rhabditida</taxon>
        <taxon>Rhabditina</taxon>
        <taxon>Rhabditomorpha</taxon>
        <taxon>Strongyloidea</taxon>
        <taxon>Ancylostomatidae</taxon>
        <taxon>Ancylostomatinae</taxon>
        <taxon>Ancylostoma</taxon>
    </lineage>
</organism>
<dbReference type="OrthoDB" id="5840133at2759"/>
<name>A0A016UEM2_9BILA</name>
<dbReference type="Proteomes" id="UP000024635">
    <property type="component" value="Unassembled WGS sequence"/>
</dbReference>
<dbReference type="AlphaFoldDB" id="A0A016UEM2"/>
<keyword evidence="2" id="KW-1185">Reference proteome</keyword>
<evidence type="ECO:0000313" key="2">
    <source>
        <dbReference type="Proteomes" id="UP000024635"/>
    </source>
</evidence>
<protein>
    <submittedName>
        <fullName evidence="1">Uncharacterized protein</fullName>
    </submittedName>
</protein>
<comment type="caution">
    <text evidence="1">The sequence shown here is derived from an EMBL/GenBank/DDBJ whole genome shotgun (WGS) entry which is preliminary data.</text>
</comment>
<reference evidence="2" key="1">
    <citation type="journal article" date="2015" name="Nat. Genet.">
        <title>The genome and transcriptome of the zoonotic hookworm Ancylostoma ceylanicum identify infection-specific gene families.</title>
        <authorList>
            <person name="Schwarz E.M."/>
            <person name="Hu Y."/>
            <person name="Antoshechkin I."/>
            <person name="Miller M.M."/>
            <person name="Sternberg P.W."/>
            <person name="Aroian R.V."/>
        </authorList>
    </citation>
    <scope>NUCLEOTIDE SEQUENCE</scope>
    <source>
        <strain evidence="2">HY135</strain>
    </source>
</reference>
<sequence>MKEIPEIKKGEPWYTDRKPSWLRRPHGDRLTSKVRVSVCAAFKGSTRGNLCIGDLPELWDFGDGKLIGMNETA</sequence>
<evidence type="ECO:0000313" key="1">
    <source>
        <dbReference type="EMBL" id="EYC13774.1"/>
    </source>
</evidence>
<proteinExistence type="predicted"/>
<gene>
    <name evidence="1" type="primary">Acey_s0042.g519</name>
    <name evidence="1" type="ORF">Y032_0042g519</name>
</gene>